<dbReference type="EMBL" id="FQXI01000011">
    <property type="protein sequence ID" value="SHH51434.1"/>
    <property type="molecule type" value="Genomic_DNA"/>
</dbReference>
<dbReference type="InterPro" id="IPR000399">
    <property type="entry name" value="TPP-bd_CS"/>
</dbReference>
<evidence type="ECO:0000259" key="6">
    <source>
        <dbReference type="Pfam" id="PF02776"/>
    </source>
</evidence>
<evidence type="ECO:0000259" key="5">
    <source>
        <dbReference type="Pfam" id="PF02775"/>
    </source>
</evidence>
<keyword evidence="2 3" id="KW-0786">Thiamine pyrophosphate</keyword>
<dbReference type="InterPro" id="IPR012001">
    <property type="entry name" value="Thiamin_PyroP_enz_TPP-bd_dom"/>
</dbReference>
<dbReference type="InterPro" id="IPR029035">
    <property type="entry name" value="DHS-like_NAD/FAD-binding_dom"/>
</dbReference>
<sequence length="580" mass="64302">MKMTAGNSLVKVLESWNVKHIYGIVGSSVNGLMEALYEERESINYIQVRHEAAGAMAAVGHAKTTGEIGVCFGSAAPGGTNLFNGLYDAKMDRVPMLAIVGQTASGNINTNFFQEMDEIPIYSDVSVFNKMVTTSKQIPHVIDEAIRTAYAQNGVSVVIIPNNLAEEEINFTLGREKKIPPVKRHFPIDEDDVESVLSMIRESKRPVFYGGLGLKGARDVVEKFSEQFSMPIVTSAISIGVAASSNHKNFMGAFGRLGTKSAYDVIQDADLILFVGSNHPFVRAWPTEAKIIQINNRIEDIAKQSPVEMGIVADGEEFITRLIESGIKRDETDFLKAARISKANWDRYLNEVATDESKGLSAEAVIKTIGDYSTTDAYYGLDVGNNTMYSVRMLPLNQKRQYSVSGIFATLGVGLPYSISAKLASPKRQVWSISGDGGVAMNIQEIITQSRYELPIINVILSNQTYGFIKHAQLNSEFLYGVDITDVDWAMTTKGMGAISFRVETIDELYSCMEEIKTLQSKGNKKPIVIDARVYYSDPVDTSLVMLDPKKFSREEIEKYKERYEFYNQPSLSEIIETLK</sequence>
<dbReference type="Pfam" id="PF00205">
    <property type="entry name" value="TPP_enzyme_M"/>
    <property type="match status" value="1"/>
</dbReference>
<feature type="domain" description="Thiamine pyrophosphate enzyme TPP-binding" evidence="5">
    <location>
        <begin position="382"/>
        <end position="531"/>
    </location>
</feature>
<feature type="domain" description="Thiamine pyrophosphate enzyme N-terminal TPP-binding" evidence="6">
    <location>
        <begin position="3"/>
        <end position="119"/>
    </location>
</feature>
<name>A0A1M5TL46_9FIRM</name>
<evidence type="ECO:0000256" key="2">
    <source>
        <dbReference type="ARBA" id="ARBA00023052"/>
    </source>
</evidence>
<dbReference type="Gene3D" id="3.40.50.970">
    <property type="match status" value="2"/>
</dbReference>
<gene>
    <name evidence="7" type="ORF">SAMN02745245_01513</name>
</gene>
<evidence type="ECO:0000256" key="1">
    <source>
        <dbReference type="ARBA" id="ARBA00007812"/>
    </source>
</evidence>
<accession>A0A1M5TL46</accession>
<reference evidence="7 8" key="1">
    <citation type="submission" date="2016-11" db="EMBL/GenBank/DDBJ databases">
        <authorList>
            <person name="Jaros S."/>
            <person name="Januszkiewicz K."/>
            <person name="Wedrychowicz H."/>
        </authorList>
    </citation>
    <scope>NUCLEOTIDE SEQUENCE [LARGE SCALE GENOMIC DNA]</scope>
    <source>
        <strain evidence="7 8">DSM 21120</strain>
    </source>
</reference>
<dbReference type="PANTHER" id="PTHR42981">
    <property type="entry name" value="PYRUVATE DEHYDROGENASE [UBIQUINONE]"/>
    <property type="match status" value="1"/>
</dbReference>
<dbReference type="Gene3D" id="3.40.50.1220">
    <property type="entry name" value="TPP-binding domain"/>
    <property type="match status" value="1"/>
</dbReference>
<dbReference type="InterPro" id="IPR047211">
    <property type="entry name" value="POXB-like"/>
</dbReference>
<keyword evidence="8" id="KW-1185">Reference proteome</keyword>
<dbReference type="PROSITE" id="PS00187">
    <property type="entry name" value="TPP_ENZYMES"/>
    <property type="match status" value="1"/>
</dbReference>
<dbReference type="Proteomes" id="UP000184032">
    <property type="component" value="Unassembled WGS sequence"/>
</dbReference>
<dbReference type="PANTHER" id="PTHR42981:SF2">
    <property type="entry name" value="PYRUVATE DEHYDROGENASE [UBIQUINONE]"/>
    <property type="match status" value="1"/>
</dbReference>
<dbReference type="Pfam" id="PF02776">
    <property type="entry name" value="TPP_enzyme_N"/>
    <property type="match status" value="1"/>
</dbReference>
<protein>
    <submittedName>
        <fullName evidence="7">Pyruvate oxidase</fullName>
    </submittedName>
</protein>
<evidence type="ECO:0000313" key="8">
    <source>
        <dbReference type="Proteomes" id="UP000184032"/>
    </source>
</evidence>
<dbReference type="SUPFAM" id="SSF52467">
    <property type="entry name" value="DHS-like NAD/FAD-binding domain"/>
    <property type="match status" value="1"/>
</dbReference>
<dbReference type="OrthoDB" id="4494979at2"/>
<dbReference type="AlphaFoldDB" id="A0A1M5TL46"/>
<evidence type="ECO:0000259" key="4">
    <source>
        <dbReference type="Pfam" id="PF00205"/>
    </source>
</evidence>
<comment type="similarity">
    <text evidence="1 3">Belongs to the TPP enzyme family.</text>
</comment>
<proteinExistence type="inferred from homology"/>
<dbReference type="GO" id="GO:0000287">
    <property type="term" value="F:magnesium ion binding"/>
    <property type="evidence" value="ECO:0007669"/>
    <property type="project" value="InterPro"/>
</dbReference>
<dbReference type="SUPFAM" id="SSF52518">
    <property type="entry name" value="Thiamin diphosphate-binding fold (THDP-binding)"/>
    <property type="match status" value="2"/>
</dbReference>
<dbReference type="GO" id="GO:0030976">
    <property type="term" value="F:thiamine pyrophosphate binding"/>
    <property type="evidence" value="ECO:0007669"/>
    <property type="project" value="InterPro"/>
</dbReference>
<dbReference type="STRING" id="1120995.SAMN02745245_01513"/>
<evidence type="ECO:0000256" key="3">
    <source>
        <dbReference type="RuleBase" id="RU362132"/>
    </source>
</evidence>
<dbReference type="GO" id="GO:0003824">
    <property type="term" value="F:catalytic activity"/>
    <property type="evidence" value="ECO:0007669"/>
    <property type="project" value="InterPro"/>
</dbReference>
<evidence type="ECO:0000313" key="7">
    <source>
        <dbReference type="EMBL" id="SHH51434.1"/>
    </source>
</evidence>
<dbReference type="CDD" id="cd07039">
    <property type="entry name" value="TPP_PYR_POX"/>
    <property type="match status" value="1"/>
</dbReference>
<organism evidence="7 8">
    <name type="scientific">Anaerosphaera aminiphila DSM 21120</name>
    <dbReference type="NCBI Taxonomy" id="1120995"/>
    <lineage>
        <taxon>Bacteria</taxon>
        <taxon>Bacillati</taxon>
        <taxon>Bacillota</taxon>
        <taxon>Tissierellia</taxon>
        <taxon>Tissierellales</taxon>
        <taxon>Peptoniphilaceae</taxon>
        <taxon>Anaerosphaera</taxon>
    </lineage>
</organism>
<dbReference type="InterPro" id="IPR029061">
    <property type="entry name" value="THDP-binding"/>
</dbReference>
<feature type="domain" description="Thiamine pyrophosphate enzyme central" evidence="4">
    <location>
        <begin position="194"/>
        <end position="322"/>
    </location>
</feature>
<dbReference type="InterPro" id="IPR011766">
    <property type="entry name" value="TPP_enzyme_TPP-bd"/>
</dbReference>
<dbReference type="InterPro" id="IPR047210">
    <property type="entry name" value="TPP_PYR_POXB-like"/>
</dbReference>
<dbReference type="InterPro" id="IPR012000">
    <property type="entry name" value="Thiamin_PyroP_enz_cen_dom"/>
</dbReference>
<dbReference type="Pfam" id="PF02775">
    <property type="entry name" value="TPP_enzyme_C"/>
    <property type="match status" value="1"/>
</dbReference>
<dbReference type="RefSeq" id="WP_073185104.1">
    <property type="nucleotide sequence ID" value="NZ_FQXI01000011.1"/>
</dbReference>
<keyword evidence="7" id="KW-0670">Pyruvate</keyword>